<protein>
    <submittedName>
        <fullName evidence="2">Uncharacterized protein</fullName>
    </submittedName>
</protein>
<evidence type="ECO:0000313" key="2">
    <source>
        <dbReference type="EMBL" id="KAJ3435328.1"/>
    </source>
</evidence>
<feature type="compositionally biased region" description="Basic residues" evidence="1">
    <location>
        <begin position="116"/>
        <end position="126"/>
    </location>
</feature>
<proteinExistence type="predicted"/>
<dbReference type="Proteomes" id="UP001146793">
    <property type="component" value="Unassembled WGS sequence"/>
</dbReference>
<evidence type="ECO:0000313" key="3">
    <source>
        <dbReference type="Proteomes" id="UP001146793"/>
    </source>
</evidence>
<feature type="compositionally biased region" description="Basic and acidic residues" evidence="1">
    <location>
        <begin position="127"/>
        <end position="144"/>
    </location>
</feature>
<feature type="region of interest" description="Disordered" evidence="1">
    <location>
        <begin position="114"/>
        <end position="147"/>
    </location>
</feature>
<organism evidence="2 3">
    <name type="scientific">Anaeramoeba flamelloides</name>
    <dbReference type="NCBI Taxonomy" id="1746091"/>
    <lineage>
        <taxon>Eukaryota</taxon>
        <taxon>Metamonada</taxon>
        <taxon>Anaeramoebidae</taxon>
        <taxon>Anaeramoeba</taxon>
    </lineage>
</organism>
<evidence type="ECO:0000256" key="1">
    <source>
        <dbReference type="SAM" id="MobiDB-lite"/>
    </source>
</evidence>
<dbReference type="EMBL" id="JANTQA010000040">
    <property type="protein sequence ID" value="KAJ3435328.1"/>
    <property type="molecule type" value="Genomic_DNA"/>
</dbReference>
<gene>
    <name evidence="2" type="ORF">M0812_19516</name>
</gene>
<reference evidence="2" key="1">
    <citation type="submission" date="2022-08" db="EMBL/GenBank/DDBJ databases">
        <title>Novel sulphate-reducing endosymbionts in the free-living metamonad Anaeramoeba.</title>
        <authorList>
            <person name="Jerlstrom-Hultqvist J."/>
            <person name="Cepicka I."/>
            <person name="Gallot-Lavallee L."/>
            <person name="Salas-Leiva D."/>
            <person name="Curtis B.A."/>
            <person name="Zahonova K."/>
            <person name="Pipaliya S."/>
            <person name="Dacks J."/>
            <person name="Roger A.J."/>
        </authorList>
    </citation>
    <scope>NUCLEOTIDE SEQUENCE</scope>
    <source>
        <strain evidence="2">Busselton2</strain>
    </source>
</reference>
<name>A0AAV7Z011_9EUKA</name>
<sequence>MNQIKKELFFSTIKRQYEKKTKEVNGSGSKVNQRNEHSKTNTYQIKNPKFQIDQNSILQTKKIEIKQYPTTQTKKDQHEFDNYLSINDPNMTLNQKEKLMKNHNLEIDHRQLLKTEKKKKRKKKIPDHRNLNEKKRTRGKKENGSFESVIKNIMMNSTKINSPLNTNLKSLSNDPLDQKKSIPLLDFQKRFNSKIETRVKSNLNVLAKKDRHSNGQNKIADRMVPNKKVFDRTLSDLINNISKNSQKTSLSEVQIYESNVLNNYTKTNSTLSDNWSYALNVLNQNKWIRQQKMDNQLNNVSEIQFQTINKPNTDQINHFLLIHPTLNDLKKIPSNRNHVLTGDNKINFNNNLNFQFGKSLNRFFNKKSN</sequence>
<dbReference type="AlphaFoldDB" id="A0AAV7Z011"/>
<comment type="caution">
    <text evidence="2">The sequence shown here is derived from an EMBL/GenBank/DDBJ whole genome shotgun (WGS) entry which is preliminary data.</text>
</comment>
<accession>A0AAV7Z011</accession>